<proteinExistence type="inferred from homology"/>
<dbReference type="EC" id="2.1.2.2" evidence="2"/>
<name>A0A178F6A1_TRIRU</name>
<accession>A0A178F6A1</accession>
<feature type="domain" description="Formyl transferase N-terminal" evidence="10">
    <location>
        <begin position="6"/>
        <end position="202"/>
    </location>
</feature>
<dbReference type="InterPro" id="IPR036477">
    <property type="entry name" value="Formyl_transf_N_sf"/>
</dbReference>
<evidence type="ECO:0000256" key="3">
    <source>
        <dbReference type="ARBA" id="ARBA00022076"/>
    </source>
</evidence>
<evidence type="ECO:0000313" key="12">
    <source>
        <dbReference type="Proteomes" id="UP000243015"/>
    </source>
</evidence>
<dbReference type="Gene3D" id="3.40.50.170">
    <property type="entry name" value="Formyl transferase, N-terminal domain"/>
    <property type="match status" value="1"/>
</dbReference>
<dbReference type="VEuPathDB" id="FungiDB:TERG_06128"/>
<comment type="caution">
    <text evidence="11">The sequence shown here is derived from an EMBL/GenBank/DDBJ whole genome shotgun (WGS) entry which is preliminary data.</text>
</comment>
<evidence type="ECO:0000256" key="1">
    <source>
        <dbReference type="ARBA" id="ARBA00005054"/>
    </source>
</evidence>
<evidence type="ECO:0000313" key="11">
    <source>
        <dbReference type="EMBL" id="OAL67688.1"/>
    </source>
</evidence>
<protein>
    <recommendedName>
        <fullName evidence="3">Phosphoribosylglycinamide formyltransferase</fullName>
        <ecNumber evidence="2">2.1.2.2</ecNumber>
    </recommendedName>
    <alternativeName>
        <fullName evidence="8">5'-phosphoribosylglycinamide transformylase</fullName>
    </alternativeName>
    <alternativeName>
        <fullName evidence="7">GAR transformylase</fullName>
    </alternativeName>
</protein>
<organism evidence="11 12">
    <name type="scientific">Trichophyton rubrum</name>
    <name type="common">Athlete's foot fungus</name>
    <name type="synonym">Epidermophyton rubrum</name>
    <dbReference type="NCBI Taxonomy" id="5551"/>
    <lineage>
        <taxon>Eukaryota</taxon>
        <taxon>Fungi</taxon>
        <taxon>Dikarya</taxon>
        <taxon>Ascomycota</taxon>
        <taxon>Pezizomycotina</taxon>
        <taxon>Eurotiomycetes</taxon>
        <taxon>Eurotiomycetidae</taxon>
        <taxon>Onygenales</taxon>
        <taxon>Arthrodermataceae</taxon>
        <taxon>Trichophyton</taxon>
    </lineage>
</organism>
<comment type="similarity">
    <text evidence="6">Belongs to the GART family.</text>
</comment>
<evidence type="ECO:0000256" key="8">
    <source>
        <dbReference type="ARBA" id="ARBA00041682"/>
    </source>
</evidence>
<evidence type="ECO:0000256" key="7">
    <source>
        <dbReference type="ARBA" id="ARBA00041324"/>
    </source>
</evidence>
<dbReference type="Proteomes" id="UP000243015">
    <property type="component" value="Unassembled WGS sequence"/>
</dbReference>
<dbReference type="HAMAP" id="MF_01930">
    <property type="entry name" value="PurN"/>
    <property type="match status" value="1"/>
</dbReference>
<dbReference type="GO" id="GO:0004644">
    <property type="term" value="F:phosphoribosylglycinamide formyltransferase activity"/>
    <property type="evidence" value="ECO:0007669"/>
    <property type="project" value="UniProtKB-EC"/>
</dbReference>
<evidence type="ECO:0000256" key="2">
    <source>
        <dbReference type="ARBA" id="ARBA00012254"/>
    </source>
</evidence>
<evidence type="ECO:0000256" key="4">
    <source>
        <dbReference type="ARBA" id="ARBA00022679"/>
    </source>
</evidence>
<keyword evidence="5" id="KW-0658">Purine biosynthesis</keyword>
<dbReference type="GO" id="GO:0005737">
    <property type="term" value="C:cytoplasm"/>
    <property type="evidence" value="ECO:0007669"/>
    <property type="project" value="TreeGrafter"/>
</dbReference>
<dbReference type="PANTHER" id="PTHR43369">
    <property type="entry name" value="PHOSPHORIBOSYLGLYCINAMIDE FORMYLTRANSFERASE"/>
    <property type="match status" value="1"/>
</dbReference>
<dbReference type="InterPro" id="IPR004607">
    <property type="entry name" value="GART"/>
</dbReference>
<evidence type="ECO:0000256" key="6">
    <source>
        <dbReference type="ARBA" id="ARBA00038440"/>
    </source>
</evidence>
<dbReference type="GO" id="GO:0006189">
    <property type="term" value="P:'de novo' IMP biosynthetic process"/>
    <property type="evidence" value="ECO:0007669"/>
    <property type="project" value="InterPro"/>
</dbReference>
<comment type="catalytic activity">
    <reaction evidence="9">
        <text>N(1)-(5-phospho-beta-D-ribosyl)glycinamide + (6R)-10-formyltetrahydrofolate = N(2)-formyl-N(1)-(5-phospho-beta-D-ribosyl)glycinamide + (6S)-5,6,7,8-tetrahydrofolate + H(+)</text>
        <dbReference type="Rhea" id="RHEA:15053"/>
        <dbReference type="ChEBI" id="CHEBI:15378"/>
        <dbReference type="ChEBI" id="CHEBI:57453"/>
        <dbReference type="ChEBI" id="CHEBI:143788"/>
        <dbReference type="ChEBI" id="CHEBI:147286"/>
        <dbReference type="ChEBI" id="CHEBI:195366"/>
        <dbReference type="EC" id="2.1.2.2"/>
    </reaction>
</comment>
<sequence length="249" mass="27547">MDSPPRLTVLISGSGTNLQAVIDAIDAKTLPATVVRVLSNRKDAYGLERAKKAGIPTVYHNLLTYKKKHPNTEDGVKKAREEYDTALARIVLDDKPDLVVCLGFMYVLSKKFLDPMAKAGLDTINLHPALPGAFNGTHAIERAQEAWLEGKVNKTGVMIHKVIAEVDMGEPILIREIPFIKGVDEDLEALKERIHKIEWEVLSVDATCIICGAATLDWKVNYLIVDTMFWYGTLPIGPTEPIQYCEPPG</sequence>
<dbReference type="CDD" id="cd08645">
    <property type="entry name" value="FMT_core_GART"/>
    <property type="match status" value="1"/>
</dbReference>
<dbReference type="SUPFAM" id="SSF53328">
    <property type="entry name" value="Formyltransferase"/>
    <property type="match status" value="1"/>
</dbReference>
<dbReference type="NCBIfam" id="TIGR00639">
    <property type="entry name" value="PurN"/>
    <property type="match status" value="1"/>
</dbReference>
<gene>
    <name evidence="11" type="ORF">A7C99_0819</name>
</gene>
<evidence type="ECO:0000259" key="10">
    <source>
        <dbReference type="Pfam" id="PF00551"/>
    </source>
</evidence>
<evidence type="ECO:0000256" key="9">
    <source>
        <dbReference type="ARBA" id="ARBA00047664"/>
    </source>
</evidence>
<comment type="pathway">
    <text evidence="1">Purine metabolism; IMP biosynthesis via de novo pathway; N(2)-formyl-N(1)-(5-phospho-D-ribosyl)glycinamide from N(1)-(5-phospho-D-ribosyl)glycinamide (10-formyl THF route): step 1/1.</text>
</comment>
<reference evidence="11 12" key="1">
    <citation type="submission" date="2016-05" db="EMBL/GenBank/DDBJ databases">
        <title>Genome sequencing of Trichophyton rubrum CMCC(F)T1i isolated from hair.</title>
        <authorList>
            <person name="Zhan P."/>
            <person name="Tao Y."/>
            <person name="Liu W."/>
        </authorList>
    </citation>
    <scope>NUCLEOTIDE SEQUENCE [LARGE SCALE GENOMIC DNA]</scope>
    <source>
        <strain evidence="12">CMCC(F)T1i</strain>
    </source>
</reference>
<evidence type="ECO:0000256" key="5">
    <source>
        <dbReference type="ARBA" id="ARBA00022755"/>
    </source>
</evidence>
<dbReference type="AlphaFoldDB" id="A0A178F6A1"/>
<dbReference type="Pfam" id="PF00551">
    <property type="entry name" value="Formyl_trans_N"/>
    <property type="match status" value="1"/>
</dbReference>
<dbReference type="InterPro" id="IPR002376">
    <property type="entry name" value="Formyl_transf_N"/>
</dbReference>
<dbReference type="FunFam" id="3.40.50.170:FF:000009">
    <property type="entry name" value="Phosphoribosylglycinamide formyltransferase (Eurofung)"/>
    <property type="match status" value="1"/>
</dbReference>
<dbReference type="EMBL" id="LHPM01000009">
    <property type="protein sequence ID" value="OAL67688.1"/>
    <property type="molecule type" value="Genomic_DNA"/>
</dbReference>
<keyword evidence="4 11" id="KW-0808">Transferase</keyword>
<dbReference type="PANTHER" id="PTHR43369:SF2">
    <property type="entry name" value="PHOSPHORIBOSYLGLYCINAMIDE FORMYLTRANSFERASE"/>
    <property type="match status" value="1"/>
</dbReference>